<reference evidence="3 4" key="1">
    <citation type="submission" date="2020-08" db="EMBL/GenBank/DDBJ databases">
        <title>Genomic Encyclopedia of Type Strains, Phase IV (KMG-IV): sequencing the most valuable type-strain genomes for metagenomic binning, comparative biology and taxonomic classification.</title>
        <authorList>
            <person name="Goeker M."/>
        </authorList>
    </citation>
    <scope>NUCLEOTIDE SEQUENCE [LARGE SCALE GENOMIC DNA]</scope>
    <source>
        <strain evidence="3 4">DSM 29854</strain>
    </source>
</reference>
<dbReference type="RefSeq" id="WP_182514229.1">
    <property type="nucleotide sequence ID" value="NZ_JACJIQ010000020.1"/>
</dbReference>
<dbReference type="PROSITE" id="PS51257">
    <property type="entry name" value="PROKAR_LIPOPROTEIN"/>
    <property type="match status" value="1"/>
</dbReference>
<gene>
    <name evidence="3" type="ORF">FHS90_004026</name>
</gene>
<dbReference type="PANTHER" id="PTHR21198:SF2">
    <property type="entry name" value="GLUTAMATE RACEMASE"/>
    <property type="match status" value="1"/>
</dbReference>
<keyword evidence="4" id="KW-1185">Reference proteome</keyword>
<dbReference type="InterPro" id="IPR033134">
    <property type="entry name" value="Asp/Glu_racemase_AS_2"/>
</dbReference>
<protein>
    <submittedName>
        <fullName evidence="3">Glutamate racemase</fullName>
    </submittedName>
</protein>
<dbReference type="PROSITE" id="PS00923">
    <property type="entry name" value="ASP_GLU_RACEMASE_1"/>
    <property type="match status" value="1"/>
</dbReference>
<keyword evidence="1" id="KW-0413">Isomerase</keyword>
<dbReference type="Proteomes" id="UP000563094">
    <property type="component" value="Unassembled WGS sequence"/>
</dbReference>
<dbReference type="AlphaFoldDB" id="A0A839H035"/>
<sequence length="517" mass="57876">MKRTRSLPAYLLAAAVAFSCNKTATQETAAAAAQTVESLAIEKAILEDQQNFYYTNFKEYPQNDPSLPIGVFDSGTGGLTILDALVNYDQFNNQSKAAGADKEPDFSREKFIYLADQANMPYGNYYSANKSDLLVEHIIKDAQFLMASKYYTRSGEKSYQEDKQPVKAIVVACNTATAYGKEHIESFIKKTGIDLKVIGVIDAGAKGALEVFKKDENGTVGVFATVGTIASKGYEKTFLALKDKMGYTGNLQVVNQGGQGLAEAIDEEPDFIQRDAKAPRQNYRGPSLANADYQIDKTLLDVYNFNFDHQKMLCDSKNSDDCQVLQLNAPENYVRYHLVSMMEKLRKTPNAQPLKAVILGCTHYPYMTKDINQVLGELYNYKKNGQYVYRALMAQNVRLIDPAINVAAELHAYLKEKNLFNQQAKSLSSEFYISVPNLNNPSIKTDSVGRFTYDYKYGRNVGEIQEYVAVVPFSKKNIPVETLNRFKTSIPQTYKLIQNFHQANPKTATLTAEEKIN</sequence>
<dbReference type="InterPro" id="IPR018187">
    <property type="entry name" value="Asp/Glu_racemase_AS_1"/>
</dbReference>
<evidence type="ECO:0000313" key="4">
    <source>
        <dbReference type="Proteomes" id="UP000563094"/>
    </source>
</evidence>
<dbReference type="InterPro" id="IPR001920">
    <property type="entry name" value="Asp/Glu_race"/>
</dbReference>
<name>A0A839H035_9BACT</name>
<comment type="caution">
    <text evidence="3">The sequence shown here is derived from an EMBL/GenBank/DDBJ whole genome shotgun (WGS) entry which is preliminary data.</text>
</comment>
<dbReference type="GO" id="GO:0008881">
    <property type="term" value="F:glutamate racemase activity"/>
    <property type="evidence" value="ECO:0007669"/>
    <property type="project" value="TreeGrafter"/>
</dbReference>
<dbReference type="SUPFAM" id="SSF53681">
    <property type="entry name" value="Aspartate/glutamate racemase"/>
    <property type="match status" value="2"/>
</dbReference>
<dbReference type="Gene3D" id="3.40.50.1860">
    <property type="match status" value="2"/>
</dbReference>
<feature type="signal peptide" evidence="2">
    <location>
        <begin position="1"/>
        <end position="24"/>
    </location>
</feature>
<keyword evidence="2" id="KW-0732">Signal</keyword>
<dbReference type="PROSITE" id="PS00924">
    <property type="entry name" value="ASP_GLU_RACEMASE_2"/>
    <property type="match status" value="1"/>
</dbReference>
<accession>A0A839H035</accession>
<organism evidence="3 4">
    <name type="scientific">Rufibacter quisquiliarum</name>
    <dbReference type="NCBI Taxonomy" id="1549639"/>
    <lineage>
        <taxon>Bacteria</taxon>
        <taxon>Pseudomonadati</taxon>
        <taxon>Bacteroidota</taxon>
        <taxon>Cytophagia</taxon>
        <taxon>Cytophagales</taxon>
        <taxon>Hymenobacteraceae</taxon>
        <taxon>Rufibacter</taxon>
    </lineage>
</organism>
<dbReference type="PANTHER" id="PTHR21198">
    <property type="entry name" value="GLUTAMATE RACEMASE"/>
    <property type="match status" value="1"/>
</dbReference>
<evidence type="ECO:0000313" key="3">
    <source>
        <dbReference type="EMBL" id="MBA9079291.1"/>
    </source>
</evidence>
<dbReference type="GO" id="GO:0009252">
    <property type="term" value="P:peptidoglycan biosynthetic process"/>
    <property type="evidence" value="ECO:0007669"/>
    <property type="project" value="TreeGrafter"/>
</dbReference>
<proteinExistence type="predicted"/>
<dbReference type="EMBL" id="JACJIQ010000020">
    <property type="protein sequence ID" value="MBA9079291.1"/>
    <property type="molecule type" value="Genomic_DNA"/>
</dbReference>
<evidence type="ECO:0000256" key="2">
    <source>
        <dbReference type="SAM" id="SignalP"/>
    </source>
</evidence>
<evidence type="ECO:0000256" key="1">
    <source>
        <dbReference type="ARBA" id="ARBA00023235"/>
    </source>
</evidence>
<feature type="chain" id="PRO_5032672596" evidence="2">
    <location>
        <begin position="25"/>
        <end position="517"/>
    </location>
</feature>